<keyword evidence="3" id="KW-1185">Reference proteome</keyword>
<keyword evidence="1" id="KW-1133">Transmembrane helix</keyword>
<feature type="transmembrane region" description="Helical" evidence="1">
    <location>
        <begin position="134"/>
        <end position="156"/>
    </location>
</feature>
<keyword evidence="1" id="KW-0812">Transmembrane</keyword>
<name>A0A7W3PNV5_9MICO</name>
<dbReference type="EMBL" id="JACGWU010000003">
    <property type="protein sequence ID" value="MBA8829249.1"/>
    <property type="molecule type" value="Genomic_DNA"/>
</dbReference>
<organism evidence="2 3">
    <name type="scientific">Alpinimonas psychrophila</name>
    <dbReference type="NCBI Taxonomy" id="748908"/>
    <lineage>
        <taxon>Bacteria</taxon>
        <taxon>Bacillati</taxon>
        <taxon>Actinomycetota</taxon>
        <taxon>Actinomycetes</taxon>
        <taxon>Micrococcales</taxon>
        <taxon>Microbacteriaceae</taxon>
        <taxon>Alpinimonas</taxon>
    </lineage>
</organism>
<reference evidence="2 3" key="1">
    <citation type="submission" date="2020-07" db="EMBL/GenBank/DDBJ databases">
        <title>Sequencing the genomes of 1000 actinobacteria strains.</title>
        <authorList>
            <person name="Klenk H.-P."/>
        </authorList>
    </citation>
    <scope>NUCLEOTIDE SEQUENCE [LARGE SCALE GENOMIC DNA]</scope>
    <source>
        <strain evidence="2 3">DSM 23737</strain>
    </source>
</reference>
<sequence>MSAIMWPVTLLPLGLFLVTSNNPSSWAIMGVAFAFTSLLSFFAVTKRGPLVALGGLFLISTVMAAGARGDAAIYAVIASLAAMTLSFTKSRAFAWKALLPLAGLGISLIFYFMSQQAGVASTGLGGATAGSKSLAENLGVLVSNVMQLPALWIGVFGESGLGSVPVTLGNLGWLDTQMPMLVWVPALFVAMTAFFTGLRHLDMRKTLALCGVAAALIALPLYVLQVSLSRVGSDLQPRYLLPLIVVIMAVALYVKSGHDFFVSRGQIVVWVGMLGVAQSLALHVNMRRYITGTDVLSMNLNQNIEWWWSTSVGPQTVWIIGSISWFLLLLLIFNNLHLSGEKHVKTHAAFTATK</sequence>
<gene>
    <name evidence="2" type="ORF">FB555_001352</name>
</gene>
<protein>
    <submittedName>
        <fullName evidence="2">Uncharacterized protein</fullName>
    </submittedName>
</protein>
<evidence type="ECO:0000313" key="3">
    <source>
        <dbReference type="Proteomes" id="UP000524237"/>
    </source>
</evidence>
<evidence type="ECO:0000313" key="2">
    <source>
        <dbReference type="EMBL" id="MBA8829249.1"/>
    </source>
</evidence>
<comment type="caution">
    <text evidence="2">The sequence shown here is derived from an EMBL/GenBank/DDBJ whole genome shotgun (WGS) entry which is preliminary data.</text>
</comment>
<feature type="transmembrane region" description="Helical" evidence="1">
    <location>
        <begin position="207"/>
        <end position="227"/>
    </location>
</feature>
<accession>A0A7W3PNV5</accession>
<feature type="transmembrane region" description="Helical" evidence="1">
    <location>
        <begin position="306"/>
        <end position="333"/>
    </location>
</feature>
<proteinExistence type="predicted"/>
<keyword evidence="1" id="KW-0472">Membrane</keyword>
<dbReference type="AlphaFoldDB" id="A0A7W3PNV5"/>
<feature type="transmembrane region" description="Helical" evidence="1">
    <location>
        <begin position="176"/>
        <end position="195"/>
    </location>
</feature>
<dbReference type="InterPro" id="IPR018674">
    <property type="entry name" value="DUF2142_membrane"/>
</dbReference>
<evidence type="ECO:0000256" key="1">
    <source>
        <dbReference type="SAM" id="Phobius"/>
    </source>
</evidence>
<dbReference type="Proteomes" id="UP000524237">
    <property type="component" value="Unassembled WGS sequence"/>
</dbReference>
<dbReference type="Pfam" id="PF09913">
    <property type="entry name" value="DUF2142"/>
    <property type="match status" value="1"/>
</dbReference>
<feature type="transmembrane region" description="Helical" evidence="1">
    <location>
        <begin position="239"/>
        <end position="255"/>
    </location>
</feature>
<feature type="transmembrane region" description="Helical" evidence="1">
    <location>
        <begin position="93"/>
        <end position="113"/>
    </location>
</feature>
<feature type="transmembrane region" description="Helical" evidence="1">
    <location>
        <begin position="267"/>
        <end position="286"/>
    </location>
</feature>